<protein>
    <submittedName>
        <fullName evidence="2">Aste57867_10801 protein</fullName>
    </submittedName>
</protein>
<reference evidence="1" key="2">
    <citation type="submission" date="2019-06" db="EMBL/GenBank/DDBJ databases">
        <title>Genomics analysis of Aphanomyces spp. identifies a new class of oomycete effector associated with host adaptation.</title>
        <authorList>
            <person name="Gaulin E."/>
        </authorList>
    </citation>
    <scope>NUCLEOTIDE SEQUENCE</scope>
    <source>
        <strain evidence="1">CBS 578.67</strain>
    </source>
</reference>
<proteinExistence type="predicted"/>
<gene>
    <name evidence="2" type="primary">Aste57867_10801</name>
    <name evidence="1" type="ORF">As57867_010761</name>
    <name evidence="2" type="ORF">ASTE57867_10801</name>
</gene>
<accession>A0A485KRR9</accession>
<reference evidence="2 3" key="1">
    <citation type="submission" date="2019-03" db="EMBL/GenBank/DDBJ databases">
        <authorList>
            <person name="Gaulin E."/>
            <person name="Dumas B."/>
        </authorList>
    </citation>
    <scope>NUCLEOTIDE SEQUENCE [LARGE SCALE GENOMIC DNA]</scope>
    <source>
        <strain evidence="2">CBS 568.67</strain>
    </source>
</reference>
<dbReference type="Proteomes" id="UP000332933">
    <property type="component" value="Unassembled WGS sequence"/>
</dbReference>
<sequence length="340" mass="38881">MDKESLARKLHRERARENRRIQQEHFAHLRAKVDDLTRVLATKTSPLPWQDVAVALADGAIEAKLTNKELKRRVCEGEKLVRILAAWTASSPTDVVPHFADWRQHALLHTGETRVQSFAWLTERMFHNTDQALAQSDRFAESASIATLIEPRDNLGCAHVVLRSNHVVHATVAECTDTQRRIYFDDWPTRTHHISKDQESLGPSFRGDALYVHFEAFNGGAIYRLFESPTRTVVVTNTIVHDSARSTPFNDEGVMLGWIVIDRIDDQTTRVVDFTVVTLRPLAHRASYAEYLAGVNVDVMDEQACFEAFKQFAVSAYEENHWICERLFFETLAKVQQEKK</sequence>
<dbReference type="EMBL" id="CAADRA010005251">
    <property type="protein sequence ID" value="VFT87670.1"/>
    <property type="molecule type" value="Genomic_DNA"/>
</dbReference>
<evidence type="ECO:0000313" key="2">
    <source>
        <dbReference type="EMBL" id="VFT87670.1"/>
    </source>
</evidence>
<organism evidence="2 3">
    <name type="scientific">Aphanomyces stellatus</name>
    <dbReference type="NCBI Taxonomy" id="120398"/>
    <lineage>
        <taxon>Eukaryota</taxon>
        <taxon>Sar</taxon>
        <taxon>Stramenopiles</taxon>
        <taxon>Oomycota</taxon>
        <taxon>Saprolegniomycetes</taxon>
        <taxon>Saprolegniales</taxon>
        <taxon>Verrucalvaceae</taxon>
        <taxon>Aphanomyces</taxon>
    </lineage>
</organism>
<keyword evidence="3" id="KW-1185">Reference proteome</keyword>
<dbReference type="EMBL" id="VJMH01005230">
    <property type="protein sequence ID" value="KAF0698571.1"/>
    <property type="molecule type" value="Genomic_DNA"/>
</dbReference>
<evidence type="ECO:0000313" key="3">
    <source>
        <dbReference type="Proteomes" id="UP000332933"/>
    </source>
</evidence>
<name>A0A485KRR9_9STRA</name>
<dbReference type="AlphaFoldDB" id="A0A485KRR9"/>
<dbReference type="OrthoDB" id="10311835at2759"/>
<evidence type="ECO:0000313" key="1">
    <source>
        <dbReference type="EMBL" id="KAF0698571.1"/>
    </source>
</evidence>